<comment type="subcellular location">
    <subcellularLocation>
        <location evidence="1">Cell membrane</location>
        <topology evidence="1">Multi-pass membrane protein</topology>
    </subcellularLocation>
</comment>
<evidence type="ECO:0000313" key="10">
    <source>
        <dbReference type="Proteomes" id="UP001597326"/>
    </source>
</evidence>
<gene>
    <name evidence="9" type="ORF">ACFSCS_13935</name>
</gene>
<dbReference type="InterPro" id="IPR000731">
    <property type="entry name" value="SSD"/>
</dbReference>
<dbReference type="InterPro" id="IPR004869">
    <property type="entry name" value="MMPL_dom"/>
</dbReference>
<dbReference type="PANTHER" id="PTHR33406:SF13">
    <property type="entry name" value="MEMBRANE PROTEIN YDFJ"/>
    <property type="match status" value="1"/>
</dbReference>
<feature type="transmembrane region" description="Helical" evidence="7">
    <location>
        <begin position="650"/>
        <end position="669"/>
    </location>
</feature>
<feature type="transmembrane region" description="Helical" evidence="7">
    <location>
        <begin position="681"/>
        <end position="703"/>
    </location>
</feature>
<comment type="caution">
    <text evidence="9">The sequence shown here is derived from an EMBL/GenBank/DDBJ whole genome shotgun (WGS) entry which is preliminary data.</text>
</comment>
<feature type="transmembrane region" description="Helical" evidence="7">
    <location>
        <begin position="185"/>
        <end position="204"/>
    </location>
</feature>
<feature type="compositionally biased region" description="Polar residues" evidence="6">
    <location>
        <begin position="908"/>
        <end position="924"/>
    </location>
</feature>
<evidence type="ECO:0000256" key="3">
    <source>
        <dbReference type="ARBA" id="ARBA00022692"/>
    </source>
</evidence>
<dbReference type="SUPFAM" id="SSF82866">
    <property type="entry name" value="Multidrug efflux transporter AcrB transmembrane domain"/>
    <property type="match status" value="2"/>
</dbReference>
<sequence length="937" mass="99691">MSSFLYRLGRSCYRHHRRVLALWLAVLVVLGGVAGLAGGTYSDNFSIPGAPSQVALDKLNLTFPQAAALSADAVVVLPSGMSTDDAEVKADITQALKDFGADPAVDSVTGPYDKYTTGLVNDRKDAAMIQLQLNRSMEDLTDEDRARLVQVAQRVQSELPSGSRVSMGGQAYSVEVPEMSATEGIGLLVALVVLFLTLGSALAAGVPLLTAVVGVAVSMALLMIAARLSTVNSTTPLLAVMLGLAVGIDYALFILSRHRDQLAEQGEHRLDAEESTARAVATAGSAVVFAGLTVCIALVGLTLANIPFLGIMGVFASVAVALAVVIALTLLPALMGFLGERMRPRPRRRTARRAPRRSFFDRWVAAATKLPVLTVVVIVAALGALSYPASNLQMSLPNSGQHEAHQPDRIAYDLVSEHFGPGYNGPLIVTADLLQSTDPMGVMNKLRADIEAIEGVDRVLAAVPNQNADTGIVQVVPTTGPDDPATADLVERITEQQDAWRVTPGVETAVTGSTAIQVDVSERLAKALLPFGIFVVGLSTVLLMMVFRSIWVPVKATLGYLLSVGAAFGATQLVFNEGIGRQVINLEKADPIISFMPIVIMGILFGLAMDYEVFLVSRMREDYVHALRADPDGDKDQLARQAVRSGFNGSAKVVTAAAVIMFAVFAFFVPEGMGPVKQIAFGLAVGVAVDAFIVRMTLVPAVMQLLGARAWHLPAWLDKRLPVLDVEGEGLHRELELADWPTPEHTEALHVEDLAAEGIFGATSLHLEPGQVAVVQGDAHPCRAMLLALSGRLATEGRARVAGHLLPERATEVRRETAFIDADSASGLAADLASALRRAPRVVLVDGADTAAGPALDRLDAAVREARAQRDRALVLGVSDEQAVARWQPDHVVRLVTRHSAEDPSSAAPRQSDTPAPQETTDQPTRVMPRHQLTESL</sequence>
<evidence type="ECO:0000256" key="4">
    <source>
        <dbReference type="ARBA" id="ARBA00022989"/>
    </source>
</evidence>
<feature type="transmembrane region" description="Helical" evidence="7">
    <location>
        <begin position="558"/>
        <end position="575"/>
    </location>
</feature>
<dbReference type="PANTHER" id="PTHR33406">
    <property type="entry name" value="MEMBRANE PROTEIN MJ1562-RELATED"/>
    <property type="match status" value="1"/>
</dbReference>
<evidence type="ECO:0000256" key="2">
    <source>
        <dbReference type="ARBA" id="ARBA00022475"/>
    </source>
</evidence>
<feature type="transmembrane region" description="Helical" evidence="7">
    <location>
        <begin position="359"/>
        <end position="387"/>
    </location>
</feature>
<dbReference type="Pfam" id="PF03176">
    <property type="entry name" value="MMPL"/>
    <property type="match status" value="2"/>
</dbReference>
<evidence type="ECO:0000256" key="1">
    <source>
        <dbReference type="ARBA" id="ARBA00004651"/>
    </source>
</evidence>
<dbReference type="RefSeq" id="WP_343875572.1">
    <property type="nucleotide sequence ID" value="NZ_BAAAIX010000033.1"/>
</dbReference>
<feature type="transmembrane region" description="Helical" evidence="7">
    <location>
        <begin position="527"/>
        <end position="546"/>
    </location>
</feature>
<dbReference type="Gene3D" id="1.20.1640.10">
    <property type="entry name" value="Multidrug efflux transporter AcrB transmembrane domain"/>
    <property type="match status" value="2"/>
</dbReference>
<reference evidence="10" key="1">
    <citation type="journal article" date="2019" name="Int. J. Syst. Evol. Microbiol.">
        <title>The Global Catalogue of Microorganisms (GCM) 10K type strain sequencing project: providing services to taxonomists for standard genome sequencing and annotation.</title>
        <authorList>
            <consortium name="The Broad Institute Genomics Platform"/>
            <consortium name="The Broad Institute Genome Sequencing Center for Infectious Disease"/>
            <person name="Wu L."/>
            <person name="Ma J."/>
        </authorList>
    </citation>
    <scope>NUCLEOTIDE SEQUENCE [LARGE SCALE GENOMIC DNA]</scope>
    <source>
        <strain evidence="10">CAIM 431</strain>
    </source>
</reference>
<organism evidence="9 10">
    <name type="scientific">Luteococcus peritonei</name>
    <dbReference type="NCBI Taxonomy" id="88874"/>
    <lineage>
        <taxon>Bacteria</taxon>
        <taxon>Bacillati</taxon>
        <taxon>Actinomycetota</taxon>
        <taxon>Actinomycetes</taxon>
        <taxon>Propionibacteriales</taxon>
        <taxon>Propionibacteriaceae</taxon>
        <taxon>Luteococcus</taxon>
    </lineage>
</organism>
<name>A0ABW4S0R6_9ACTN</name>
<feature type="transmembrane region" description="Helical" evidence="7">
    <location>
        <begin position="595"/>
        <end position="616"/>
    </location>
</feature>
<feature type="transmembrane region" description="Helical" evidence="7">
    <location>
        <begin position="211"/>
        <end position="230"/>
    </location>
</feature>
<keyword evidence="3 7" id="KW-0812">Transmembrane</keyword>
<keyword evidence="10" id="KW-1185">Reference proteome</keyword>
<feature type="transmembrane region" description="Helical" evidence="7">
    <location>
        <begin position="276"/>
        <end position="303"/>
    </location>
</feature>
<evidence type="ECO:0000259" key="8">
    <source>
        <dbReference type="PROSITE" id="PS50156"/>
    </source>
</evidence>
<evidence type="ECO:0000256" key="5">
    <source>
        <dbReference type="ARBA" id="ARBA00023136"/>
    </source>
</evidence>
<keyword evidence="5 7" id="KW-0472">Membrane</keyword>
<dbReference type="Proteomes" id="UP001597326">
    <property type="component" value="Unassembled WGS sequence"/>
</dbReference>
<dbReference type="PROSITE" id="PS50156">
    <property type="entry name" value="SSD"/>
    <property type="match status" value="1"/>
</dbReference>
<evidence type="ECO:0000313" key="9">
    <source>
        <dbReference type="EMBL" id="MFD1891273.1"/>
    </source>
</evidence>
<keyword evidence="4 7" id="KW-1133">Transmembrane helix</keyword>
<keyword evidence="2" id="KW-1003">Cell membrane</keyword>
<dbReference type="InterPro" id="IPR050545">
    <property type="entry name" value="Mycobact_MmpL"/>
</dbReference>
<evidence type="ECO:0000256" key="7">
    <source>
        <dbReference type="SAM" id="Phobius"/>
    </source>
</evidence>
<evidence type="ECO:0000256" key="6">
    <source>
        <dbReference type="SAM" id="MobiDB-lite"/>
    </source>
</evidence>
<feature type="region of interest" description="Disordered" evidence="6">
    <location>
        <begin position="898"/>
        <end position="937"/>
    </location>
</feature>
<feature type="transmembrane region" description="Helical" evidence="7">
    <location>
        <begin position="309"/>
        <end position="338"/>
    </location>
</feature>
<protein>
    <submittedName>
        <fullName evidence="9">MMPL family transporter</fullName>
    </submittedName>
</protein>
<proteinExistence type="predicted"/>
<accession>A0ABW4S0R6</accession>
<feature type="domain" description="SSD" evidence="8">
    <location>
        <begin position="186"/>
        <end position="337"/>
    </location>
</feature>
<dbReference type="EMBL" id="JBHUFZ010000032">
    <property type="protein sequence ID" value="MFD1891273.1"/>
    <property type="molecule type" value="Genomic_DNA"/>
</dbReference>
<feature type="transmembrane region" description="Helical" evidence="7">
    <location>
        <begin position="236"/>
        <end position="255"/>
    </location>
</feature>